<dbReference type="Pfam" id="PF03631">
    <property type="entry name" value="Virul_fac_BrkB"/>
    <property type="match status" value="1"/>
</dbReference>
<feature type="transmembrane region" description="Helical" evidence="7">
    <location>
        <begin position="294"/>
        <end position="318"/>
    </location>
</feature>
<proteinExistence type="predicted"/>
<feature type="transmembrane region" description="Helical" evidence="7">
    <location>
        <begin position="84"/>
        <end position="106"/>
    </location>
</feature>
<dbReference type="PANTHER" id="PTHR30213:SF0">
    <property type="entry name" value="UPF0761 MEMBRANE PROTEIN YIHY"/>
    <property type="match status" value="1"/>
</dbReference>
<gene>
    <name evidence="8" type="ORF">ACFOOT_05925</name>
</gene>
<keyword evidence="5 7" id="KW-0472">Membrane</keyword>
<keyword evidence="4 7" id="KW-1133">Transmembrane helix</keyword>
<feature type="transmembrane region" description="Helical" evidence="7">
    <location>
        <begin position="186"/>
        <end position="211"/>
    </location>
</feature>
<evidence type="ECO:0000256" key="3">
    <source>
        <dbReference type="ARBA" id="ARBA00022692"/>
    </source>
</evidence>
<evidence type="ECO:0000256" key="2">
    <source>
        <dbReference type="ARBA" id="ARBA00022475"/>
    </source>
</evidence>
<dbReference type="RefSeq" id="WP_191322798.1">
    <property type="nucleotide sequence ID" value="NZ_BMZP01000002.1"/>
</dbReference>
<evidence type="ECO:0000256" key="6">
    <source>
        <dbReference type="SAM" id="MobiDB-lite"/>
    </source>
</evidence>
<evidence type="ECO:0000313" key="8">
    <source>
        <dbReference type="EMBL" id="MFC3670955.1"/>
    </source>
</evidence>
<keyword evidence="9" id="KW-1185">Reference proteome</keyword>
<feature type="transmembrane region" description="Helical" evidence="7">
    <location>
        <begin position="265"/>
        <end position="282"/>
    </location>
</feature>
<keyword evidence="3 7" id="KW-0812">Transmembrane</keyword>
<evidence type="ECO:0000256" key="4">
    <source>
        <dbReference type="ARBA" id="ARBA00022989"/>
    </source>
</evidence>
<evidence type="ECO:0000256" key="1">
    <source>
        <dbReference type="ARBA" id="ARBA00004651"/>
    </source>
</evidence>
<dbReference type="EMBL" id="JBHRYE010000010">
    <property type="protein sequence ID" value="MFC3670955.1"/>
    <property type="molecule type" value="Genomic_DNA"/>
</dbReference>
<evidence type="ECO:0000313" key="9">
    <source>
        <dbReference type="Proteomes" id="UP001595683"/>
    </source>
</evidence>
<name>A0ABV7V0L4_9SPHN</name>
<reference evidence="9" key="1">
    <citation type="journal article" date="2019" name="Int. J. Syst. Evol. Microbiol.">
        <title>The Global Catalogue of Microorganisms (GCM) 10K type strain sequencing project: providing services to taxonomists for standard genome sequencing and annotation.</title>
        <authorList>
            <consortium name="The Broad Institute Genomics Platform"/>
            <consortium name="The Broad Institute Genome Sequencing Center for Infectious Disease"/>
            <person name="Wu L."/>
            <person name="Ma J."/>
        </authorList>
    </citation>
    <scope>NUCLEOTIDE SEQUENCE [LARGE SCALE GENOMIC DNA]</scope>
    <source>
        <strain evidence="9">KCTC 42224</strain>
    </source>
</reference>
<protein>
    <submittedName>
        <fullName evidence="8">YihY/virulence factor BrkB family protein</fullName>
    </submittedName>
</protein>
<keyword evidence="2" id="KW-1003">Cell membrane</keyword>
<comment type="subcellular location">
    <subcellularLocation>
        <location evidence="1">Cell membrane</location>
        <topology evidence="1">Multi-pass membrane protein</topology>
    </subcellularLocation>
</comment>
<feature type="transmembrane region" description="Helical" evidence="7">
    <location>
        <begin position="231"/>
        <end position="253"/>
    </location>
</feature>
<feature type="region of interest" description="Disordered" evidence="6">
    <location>
        <begin position="1"/>
        <end position="23"/>
    </location>
</feature>
<evidence type="ECO:0000256" key="7">
    <source>
        <dbReference type="SAM" id="Phobius"/>
    </source>
</evidence>
<dbReference type="Proteomes" id="UP001595683">
    <property type="component" value="Unassembled WGS sequence"/>
</dbReference>
<organism evidence="8 9">
    <name type="scientific">Novosphingobium pokkalii</name>
    <dbReference type="NCBI Taxonomy" id="1770194"/>
    <lineage>
        <taxon>Bacteria</taxon>
        <taxon>Pseudomonadati</taxon>
        <taxon>Pseudomonadota</taxon>
        <taxon>Alphaproteobacteria</taxon>
        <taxon>Sphingomonadales</taxon>
        <taxon>Sphingomonadaceae</taxon>
        <taxon>Novosphingobium</taxon>
    </lineage>
</organism>
<evidence type="ECO:0000256" key="5">
    <source>
        <dbReference type="ARBA" id="ARBA00023136"/>
    </source>
</evidence>
<accession>A0ABV7V0L4</accession>
<dbReference type="InterPro" id="IPR017039">
    <property type="entry name" value="Virul_fac_BrkB"/>
</dbReference>
<dbReference type="PANTHER" id="PTHR30213">
    <property type="entry name" value="INNER MEMBRANE PROTEIN YHJD"/>
    <property type="match status" value="1"/>
</dbReference>
<sequence length="355" mass="38744">MDDASDPDLAAGVPGVPDGAKALVPDLSPEARRRAALHRRLRAEVGEVLGDARAELRPGARVYELLKRIWTGVINDGFIHAGNFAYMVLIALFPFFITGAALFSLIGETSQRTAAINTVLMALPRVVATTIEPVARAAVEARTGHLLWIGGLVGLWTVSSLVETIRDILRRAYGTQWEHAFWRYRLMSTGLIIASVVLILVSILAQVAIGAAQEVITAWMPQFGVWVDGLAAGRFLPTLVLFGALWLLFLSLTPSAYRANRYPKWPGALFVSLWWLTVSILLPKLLATVFSYDLTYGSLAGVMIALFFFWLVGIGMVIGAELNAALAETPEEHDMLGQADNRARAIRQAGVRKPE</sequence>
<comment type="caution">
    <text evidence="8">The sequence shown here is derived from an EMBL/GenBank/DDBJ whole genome shotgun (WGS) entry which is preliminary data.</text>
</comment>